<dbReference type="InterPro" id="IPR021146">
    <property type="entry name" value="Phage_gp6-like_head-tail"/>
</dbReference>
<comment type="caution">
    <text evidence="1">The sequence shown here is derived from an EMBL/GenBank/DDBJ whole genome shotgun (WGS) entry which is preliminary data.</text>
</comment>
<name>A0A916SX61_9SPHN</name>
<dbReference type="Pfam" id="PF05135">
    <property type="entry name" value="Phage_connect_1"/>
    <property type="match status" value="1"/>
</dbReference>
<dbReference type="RefSeq" id="WP_188657466.1">
    <property type="nucleotide sequence ID" value="NZ_BMIH01000001.1"/>
</dbReference>
<reference evidence="1" key="1">
    <citation type="journal article" date="2014" name="Int. J. Syst. Evol. Microbiol.">
        <title>Complete genome sequence of Corynebacterium casei LMG S-19264T (=DSM 44701T), isolated from a smear-ripened cheese.</title>
        <authorList>
            <consortium name="US DOE Joint Genome Institute (JGI-PGF)"/>
            <person name="Walter F."/>
            <person name="Albersmeier A."/>
            <person name="Kalinowski J."/>
            <person name="Ruckert C."/>
        </authorList>
    </citation>
    <scope>NUCLEOTIDE SEQUENCE</scope>
    <source>
        <strain evidence="1">CGMCC 1.15330</strain>
    </source>
</reference>
<keyword evidence="2" id="KW-1185">Reference proteome</keyword>
<evidence type="ECO:0000313" key="1">
    <source>
        <dbReference type="EMBL" id="GGB21473.1"/>
    </source>
</evidence>
<dbReference type="CDD" id="cd08054">
    <property type="entry name" value="gp6"/>
    <property type="match status" value="1"/>
</dbReference>
<reference evidence="1" key="2">
    <citation type="submission" date="2020-09" db="EMBL/GenBank/DDBJ databases">
        <authorList>
            <person name="Sun Q."/>
            <person name="Zhou Y."/>
        </authorList>
    </citation>
    <scope>NUCLEOTIDE SEQUENCE</scope>
    <source>
        <strain evidence="1">CGMCC 1.15330</strain>
    </source>
</reference>
<dbReference type="Gene3D" id="1.10.3230.30">
    <property type="entry name" value="Phage gp6-like head-tail connector protein"/>
    <property type="match status" value="1"/>
</dbReference>
<organism evidence="1 2">
    <name type="scientific">Sphingomonas metalli</name>
    <dbReference type="NCBI Taxonomy" id="1779358"/>
    <lineage>
        <taxon>Bacteria</taxon>
        <taxon>Pseudomonadati</taxon>
        <taxon>Pseudomonadota</taxon>
        <taxon>Alphaproteobacteria</taxon>
        <taxon>Sphingomonadales</taxon>
        <taxon>Sphingomonadaceae</taxon>
        <taxon>Sphingomonas</taxon>
    </lineage>
</organism>
<sequence>MTEPVSLEDIKRHLRLDPEDTDEDAYLTSLLVAARRAVELQIGRAVIGDDAVAGDDLATVMHAVRLIVGTWYGNREGAVVGQQVTSMPQGVTWLLNPLRVFASE</sequence>
<evidence type="ECO:0008006" key="3">
    <source>
        <dbReference type="Google" id="ProtNLM"/>
    </source>
</evidence>
<protein>
    <recommendedName>
        <fullName evidence="3">Phage gp6-like head-tail connector protein</fullName>
    </recommendedName>
</protein>
<dbReference type="InterPro" id="IPR006450">
    <property type="entry name" value="Phage_HK97_gp6-like"/>
</dbReference>
<accession>A0A916SX61</accession>
<dbReference type="NCBIfam" id="TIGR01560">
    <property type="entry name" value="put_DNA_pack"/>
    <property type="match status" value="1"/>
</dbReference>
<dbReference type="AlphaFoldDB" id="A0A916SX61"/>
<proteinExistence type="predicted"/>
<dbReference type="Proteomes" id="UP000623067">
    <property type="component" value="Unassembled WGS sequence"/>
</dbReference>
<evidence type="ECO:0000313" key="2">
    <source>
        <dbReference type="Proteomes" id="UP000623067"/>
    </source>
</evidence>
<dbReference type="EMBL" id="BMIH01000001">
    <property type="protein sequence ID" value="GGB21473.1"/>
    <property type="molecule type" value="Genomic_DNA"/>
</dbReference>
<gene>
    <name evidence="1" type="ORF">GCM10011380_08810</name>
</gene>